<dbReference type="PATRIC" id="fig|167964.4.peg.347"/>
<dbReference type="UniPathway" id="UPA00164"/>
<evidence type="ECO:0000256" key="7">
    <source>
        <dbReference type="ARBA" id="ARBA00023056"/>
    </source>
</evidence>
<dbReference type="CDD" id="cd04651">
    <property type="entry name" value="LbH_G1P_AT_C"/>
    <property type="match status" value="1"/>
</dbReference>
<dbReference type="InterPro" id="IPR056818">
    <property type="entry name" value="GlmU/GlgC-like_hexapep"/>
</dbReference>
<dbReference type="InterPro" id="IPR023049">
    <property type="entry name" value="GlgC_bac"/>
</dbReference>
<evidence type="ECO:0000256" key="1">
    <source>
        <dbReference type="ARBA" id="ARBA00010443"/>
    </source>
</evidence>
<comment type="similarity">
    <text evidence="1 9">Belongs to the bacterial/plant glucose-1-phosphate adenylyltransferase family.</text>
</comment>
<comment type="function">
    <text evidence="9">Involved in the biosynthesis of ADP-glucose, a building block required for the elongation reactions to produce glycogen. Catalyzes the reaction between ATP and alpha-D-glucose 1-phosphate (G1P) to produce pyrophosphate and ADP-Glc.</text>
</comment>
<feature type="domain" description="Nucleotidyl transferase" evidence="10">
    <location>
        <begin position="5"/>
        <end position="257"/>
    </location>
</feature>
<dbReference type="Pfam" id="PF24894">
    <property type="entry name" value="Hexapep_GlmU"/>
    <property type="match status" value="1"/>
</dbReference>
<dbReference type="Pfam" id="PF00483">
    <property type="entry name" value="NTP_transferase"/>
    <property type="match status" value="1"/>
</dbReference>
<feature type="domain" description="Glucose-1-phosphate adenylyltransferase/Bifunctional protein GlmU-like C-terminal hexapeptide" evidence="11">
    <location>
        <begin position="288"/>
        <end position="368"/>
    </location>
</feature>
<organism evidence="12 13">
    <name type="scientific">Anaerolinea thermophila</name>
    <dbReference type="NCBI Taxonomy" id="167964"/>
    <lineage>
        <taxon>Bacteria</taxon>
        <taxon>Bacillati</taxon>
        <taxon>Chloroflexota</taxon>
        <taxon>Anaerolineae</taxon>
        <taxon>Anaerolineales</taxon>
        <taxon>Anaerolineaceae</taxon>
        <taxon>Anaerolinea</taxon>
    </lineage>
</organism>
<dbReference type="EC" id="2.7.7.27" evidence="9"/>
<evidence type="ECO:0000259" key="10">
    <source>
        <dbReference type="Pfam" id="PF00483"/>
    </source>
</evidence>
<dbReference type="Proteomes" id="UP000064249">
    <property type="component" value="Unassembled WGS sequence"/>
</dbReference>
<comment type="pathway">
    <text evidence="9">Glycan biosynthesis; glycogen biosynthesis.</text>
</comment>
<feature type="site" description="Could play a key role in the communication between the regulatory and the substrate sites" evidence="9">
    <location>
        <position position="57"/>
    </location>
</feature>
<comment type="caution">
    <text evidence="9">Lacks conserved residue(s) required for the propagation of feature annotation.</text>
</comment>
<keyword evidence="8 9" id="KW-0119">Carbohydrate metabolism</keyword>
<evidence type="ECO:0000256" key="3">
    <source>
        <dbReference type="ARBA" id="ARBA00022679"/>
    </source>
</evidence>
<dbReference type="InterPro" id="IPR005835">
    <property type="entry name" value="NTP_transferase_dom"/>
</dbReference>
<comment type="catalytic activity">
    <reaction evidence="9">
        <text>alpha-D-glucose 1-phosphate + ATP + H(+) = ADP-alpha-D-glucose + diphosphate</text>
        <dbReference type="Rhea" id="RHEA:12120"/>
        <dbReference type="ChEBI" id="CHEBI:15378"/>
        <dbReference type="ChEBI" id="CHEBI:30616"/>
        <dbReference type="ChEBI" id="CHEBI:33019"/>
        <dbReference type="ChEBI" id="CHEBI:57498"/>
        <dbReference type="ChEBI" id="CHEBI:58601"/>
        <dbReference type="EC" id="2.7.7.27"/>
    </reaction>
</comment>
<dbReference type="InterPro" id="IPR005836">
    <property type="entry name" value="ADP_Glu_pyroP_CS"/>
</dbReference>
<dbReference type="AlphaFoldDB" id="A0A101FZ03"/>
<keyword evidence="5 9" id="KW-0547">Nucleotide-binding</keyword>
<evidence type="ECO:0000256" key="8">
    <source>
        <dbReference type="ARBA" id="ARBA00023277"/>
    </source>
</evidence>
<dbReference type="InterPro" id="IPR011831">
    <property type="entry name" value="ADP-Glc_PPase"/>
</dbReference>
<evidence type="ECO:0000256" key="6">
    <source>
        <dbReference type="ARBA" id="ARBA00022840"/>
    </source>
</evidence>
<dbReference type="GO" id="GO:0005978">
    <property type="term" value="P:glycogen biosynthetic process"/>
    <property type="evidence" value="ECO:0007669"/>
    <property type="project" value="UniProtKB-UniRule"/>
</dbReference>
<evidence type="ECO:0000313" key="12">
    <source>
        <dbReference type="EMBL" id="KUK47109.1"/>
    </source>
</evidence>
<keyword evidence="4 9" id="KW-0548">Nucleotidyltransferase</keyword>
<dbReference type="NCBIfam" id="TIGR02091">
    <property type="entry name" value="glgC"/>
    <property type="match status" value="1"/>
</dbReference>
<evidence type="ECO:0000256" key="2">
    <source>
        <dbReference type="ARBA" id="ARBA00022600"/>
    </source>
</evidence>
<comment type="subunit">
    <text evidence="9">Homotetramer.</text>
</comment>
<dbReference type="GO" id="GO:0005524">
    <property type="term" value="F:ATP binding"/>
    <property type="evidence" value="ECO:0007669"/>
    <property type="project" value="UniProtKB-KW"/>
</dbReference>
<evidence type="ECO:0000259" key="11">
    <source>
        <dbReference type="Pfam" id="PF24894"/>
    </source>
</evidence>
<dbReference type="SUPFAM" id="SSF53448">
    <property type="entry name" value="Nucleotide-diphospho-sugar transferases"/>
    <property type="match status" value="1"/>
</dbReference>
<dbReference type="InterPro" id="IPR011004">
    <property type="entry name" value="Trimer_LpxA-like_sf"/>
</dbReference>
<keyword evidence="2 9" id="KW-0321">Glycogen metabolism</keyword>
<dbReference type="Gene3D" id="2.160.10.10">
    <property type="entry name" value="Hexapeptide repeat proteins"/>
    <property type="match status" value="1"/>
</dbReference>
<keyword evidence="3 9" id="KW-0808">Transferase</keyword>
<dbReference type="PROSITE" id="PS00809">
    <property type="entry name" value="ADP_GLC_PYROPHOSPH_2"/>
    <property type="match status" value="1"/>
</dbReference>
<dbReference type="GO" id="GO:0008878">
    <property type="term" value="F:glucose-1-phosphate adenylyltransferase activity"/>
    <property type="evidence" value="ECO:0007669"/>
    <property type="project" value="UniProtKB-UniRule"/>
</dbReference>
<gene>
    <name evidence="9" type="primary">glgC</name>
    <name evidence="12" type="ORF">XD73_0055</name>
</gene>
<dbReference type="SUPFAM" id="SSF51161">
    <property type="entry name" value="Trimeric LpxA-like enzymes"/>
    <property type="match status" value="1"/>
</dbReference>
<feature type="binding site" evidence="9">
    <location>
        <begin position="177"/>
        <end position="178"/>
    </location>
    <ligand>
        <name>alpha-D-glucose 1-phosphate</name>
        <dbReference type="ChEBI" id="CHEBI:58601"/>
    </ligand>
</feature>
<sequence length="418" mass="46690">MGTRAVILAGGEGTRLGVLTAKRTKPAVPFAGKYRIIDFPLSNCVNSKIFDVMIITQYLPQSLIHHIGSGGPWDLNREFTGGVKIFTPFKAQGINWFSGTADAVLQNLNYILSNDPTHVLILSGDHVFSMNFEELISYHKKIGADVTICTYKVPKDQASRFGVVTLDDKKRVIDFTEKPENPKSNLINMGIYLFNAATLKKYLLKDSQEITSQHDFGKNILPSIVRDKAKIYAFPFKDYWMDVGTIHSYWKAHMDLLTALPEFNIRNRNWVIHTRSEERPPSYIHSGAQIQASLICNGCIIEPDVVINRCVLSPGVFIKRGSRIKESVILTDTIIGENVQINKSIIDKRVFVGKNSQIGSSFKKKARVSMIGKNAILPEETILEDGGMIGCDVMPMDYESKHIHFGEIILPKGSSDGI</sequence>
<dbReference type="CDD" id="cd02508">
    <property type="entry name" value="ADP_Glucose_PP"/>
    <property type="match status" value="1"/>
</dbReference>
<evidence type="ECO:0000256" key="5">
    <source>
        <dbReference type="ARBA" id="ARBA00022741"/>
    </source>
</evidence>
<dbReference type="InterPro" id="IPR029044">
    <property type="entry name" value="Nucleotide-diphossugar_trans"/>
</dbReference>
<dbReference type="Gene3D" id="3.90.550.10">
    <property type="entry name" value="Spore Coat Polysaccharide Biosynthesis Protein SpsA, Chain A"/>
    <property type="match status" value="1"/>
</dbReference>
<evidence type="ECO:0000256" key="4">
    <source>
        <dbReference type="ARBA" id="ARBA00022695"/>
    </source>
</evidence>
<accession>A0A101FZ03</accession>
<feature type="binding site" evidence="9">
    <location>
        <position position="162"/>
    </location>
    <ligand>
        <name>alpha-D-glucose 1-phosphate</name>
        <dbReference type="ChEBI" id="CHEBI:58601"/>
    </ligand>
</feature>
<evidence type="ECO:0000256" key="9">
    <source>
        <dbReference type="HAMAP-Rule" id="MF_00624"/>
    </source>
</evidence>
<dbReference type="PROSITE" id="PS00808">
    <property type="entry name" value="ADP_GLC_PYROPHOSPH_1"/>
    <property type="match status" value="1"/>
</dbReference>
<keyword evidence="7 9" id="KW-0320">Glycogen biosynthesis</keyword>
<feature type="site" description="Could play a key role in the communication between the regulatory and the substrate sites" evidence="9">
    <location>
        <position position="96"/>
    </location>
</feature>
<proteinExistence type="inferred from homology"/>
<dbReference type="HAMAP" id="MF_00624">
    <property type="entry name" value="GlgC"/>
    <property type="match status" value="1"/>
</dbReference>
<evidence type="ECO:0000313" key="13">
    <source>
        <dbReference type="Proteomes" id="UP000064249"/>
    </source>
</evidence>
<dbReference type="PANTHER" id="PTHR43523:SF2">
    <property type="entry name" value="GLUCOSE-1-PHOSPHATE ADENYLYLTRANSFERASE"/>
    <property type="match status" value="1"/>
</dbReference>
<reference evidence="12 13" key="1">
    <citation type="journal article" date="2015" name="MBio">
        <title>Genome-Resolved Metagenomic Analysis Reveals Roles for Candidate Phyla and Other Microbial Community Members in Biogeochemical Transformations in Oil Reservoirs.</title>
        <authorList>
            <person name="Hu P."/>
            <person name="Tom L."/>
            <person name="Singh A."/>
            <person name="Thomas B.C."/>
            <person name="Baker B.J."/>
            <person name="Piceno Y.M."/>
            <person name="Andersen G.L."/>
            <person name="Banfield J.F."/>
        </authorList>
    </citation>
    <scope>NUCLEOTIDE SEQUENCE [LARGE SCALE GENOMIC DNA]</scope>
    <source>
        <strain evidence="12">46_16</strain>
    </source>
</reference>
<dbReference type="PANTHER" id="PTHR43523">
    <property type="entry name" value="GLUCOSE-1-PHOSPHATE ADENYLYLTRANSFERASE-RELATED"/>
    <property type="match status" value="1"/>
</dbReference>
<keyword evidence="6 9" id="KW-0067">ATP-binding</keyword>
<comment type="caution">
    <text evidence="12">The sequence shown here is derived from an EMBL/GenBank/DDBJ whole genome shotgun (WGS) entry which is preliminary data.</text>
</comment>
<protein>
    <recommendedName>
        <fullName evidence="9">Glucose-1-phosphate adenylyltransferase</fullName>
        <ecNumber evidence="9">2.7.7.27</ecNumber>
    </recommendedName>
    <alternativeName>
        <fullName evidence="9">ADP-glucose pyrophosphorylase</fullName>
        <shortName evidence="9">ADPGlc PPase</shortName>
    </alternativeName>
    <alternativeName>
        <fullName evidence="9">ADP-glucose synthase</fullName>
    </alternativeName>
</protein>
<dbReference type="EMBL" id="LGFU01000001">
    <property type="protein sequence ID" value="KUK47109.1"/>
    <property type="molecule type" value="Genomic_DNA"/>
</dbReference>
<name>A0A101FZ03_9CHLR</name>